<name>A0ABT1XHD4_9BURK</name>
<gene>
    <name evidence="2" type="ORF">NSP04_02445</name>
</gene>
<dbReference type="InterPro" id="IPR006311">
    <property type="entry name" value="TAT_signal"/>
</dbReference>
<proteinExistence type="predicted"/>
<feature type="signal peptide" evidence="1">
    <location>
        <begin position="1"/>
        <end position="24"/>
    </location>
</feature>
<organism evidence="2 3">
    <name type="scientific">Limnobacter parvus</name>
    <dbReference type="NCBI Taxonomy" id="2939690"/>
    <lineage>
        <taxon>Bacteria</taxon>
        <taxon>Pseudomonadati</taxon>
        <taxon>Pseudomonadota</taxon>
        <taxon>Betaproteobacteria</taxon>
        <taxon>Burkholderiales</taxon>
        <taxon>Burkholderiaceae</taxon>
        <taxon>Limnobacter</taxon>
    </lineage>
</organism>
<comment type="caution">
    <text evidence="2">The sequence shown here is derived from an EMBL/GenBank/DDBJ whole genome shotgun (WGS) entry which is preliminary data.</text>
</comment>
<keyword evidence="1" id="KW-0732">Signal</keyword>
<sequence>MNRRAFLAAAGGATVCMAMPLARAVTPLRLNDTKATLLAAWQQASGNYQAGILELQPHTDGFFEVQWAIDLPTRPHGLMHFQGDDYLVIARRPGDWLMQLNLHTRTTQRTWQDSGRHLNGHSAVCGKLLFTAETDLLTGHGALGVRDRATLKLLDVWPTHGHDPHELLVLPQGCFGITEPCLLVANGGIQTHADMGRTQLSQSPMDSSLVAIHASTGKLLKQWTLDDSRLSLRHLVQHQSGVLGIAMQAHHNTEKQRDAAPVLAMLSHGGLKPVPASTHMKGYAGDIAATPEGFVVSCTQSNVVLHVDTQGRRLGITPADAACALASSGNKVWLGHKPALSKPAIELDNHWIVLES</sequence>
<protein>
    <submittedName>
        <fullName evidence="2">DUF1513 domain-containing protein</fullName>
    </submittedName>
</protein>
<dbReference type="InterPro" id="IPR008311">
    <property type="entry name" value="UCP028101"/>
</dbReference>
<dbReference type="EMBL" id="JANKHG010000014">
    <property type="protein sequence ID" value="MCR2745504.1"/>
    <property type="molecule type" value="Genomic_DNA"/>
</dbReference>
<dbReference type="Pfam" id="PF07433">
    <property type="entry name" value="DUF1513"/>
    <property type="match status" value="1"/>
</dbReference>
<evidence type="ECO:0000256" key="1">
    <source>
        <dbReference type="SAM" id="SignalP"/>
    </source>
</evidence>
<feature type="chain" id="PRO_5047450774" evidence="1">
    <location>
        <begin position="25"/>
        <end position="356"/>
    </location>
</feature>
<dbReference type="PROSITE" id="PS51318">
    <property type="entry name" value="TAT"/>
    <property type="match status" value="1"/>
</dbReference>
<keyword evidence="3" id="KW-1185">Reference proteome</keyword>
<dbReference type="Proteomes" id="UP001165267">
    <property type="component" value="Unassembled WGS sequence"/>
</dbReference>
<dbReference type="InterPro" id="IPR011047">
    <property type="entry name" value="Quinoprotein_ADH-like_sf"/>
</dbReference>
<reference evidence="2" key="1">
    <citation type="submission" date="2022-07" db="EMBL/GenBank/DDBJ databases">
        <authorList>
            <person name="Xamxidin M."/>
        </authorList>
    </citation>
    <scope>NUCLEOTIDE SEQUENCE</scope>
    <source>
        <strain evidence="2">YS8-69</strain>
    </source>
</reference>
<evidence type="ECO:0000313" key="2">
    <source>
        <dbReference type="EMBL" id="MCR2745504.1"/>
    </source>
</evidence>
<accession>A0ABT1XHD4</accession>
<evidence type="ECO:0000313" key="3">
    <source>
        <dbReference type="Proteomes" id="UP001165267"/>
    </source>
</evidence>
<dbReference type="SUPFAM" id="SSF50998">
    <property type="entry name" value="Quinoprotein alcohol dehydrogenase-like"/>
    <property type="match status" value="1"/>
</dbReference>
<dbReference type="RefSeq" id="WP_257511203.1">
    <property type="nucleotide sequence ID" value="NZ_JANKHG010000014.1"/>
</dbReference>